<dbReference type="GeneID" id="25796896"/>
<dbReference type="PANTHER" id="PTHR35910:SF1">
    <property type="entry name" value="2EXR DOMAIN-CONTAINING PROTEIN"/>
    <property type="match status" value="1"/>
</dbReference>
<comment type="caution">
    <text evidence="2">The sequence shown here is derived from an EMBL/GenBank/DDBJ whole genome shotgun (WGS) entry which is preliminary data.</text>
</comment>
<sequence length="233" mass="27069">MATTFHPFPRLPYELRARIWDLAAHPRHVRIRITNDSEANTFASPMPPPAIMHACRESRQCAPYQKAFFSTLPGESMARYVWVNFKEDMICLTDYQYERLKHKDEIQRLRITIPKGRDGRNWSDAFPHFRRESLGKFPLLREVHVAMQEHVLSWGADFGGPSYGKCPSENVRFLDLHSGLLLTGPQLEMAWFWSYSHGGLVQDMDGFDDELQFVVDNIEGLDFNLSNFAEMEE</sequence>
<feature type="domain" description="2EXR" evidence="1">
    <location>
        <begin position="5"/>
        <end position="90"/>
    </location>
</feature>
<gene>
    <name evidence="2" type="ORF">TRIVIDRAFT_66993</name>
</gene>
<keyword evidence="3" id="KW-1185">Reference proteome</keyword>
<dbReference type="RefSeq" id="XP_013953167.1">
    <property type="nucleotide sequence ID" value="XM_014097692.1"/>
</dbReference>
<dbReference type="InterPro" id="IPR045518">
    <property type="entry name" value="2EXR"/>
</dbReference>
<dbReference type="OMA" id="FEQDMIC"/>
<dbReference type="Proteomes" id="UP000007115">
    <property type="component" value="Unassembled WGS sequence"/>
</dbReference>
<accession>G9N2Q9</accession>
<evidence type="ECO:0000313" key="2">
    <source>
        <dbReference type="EMBL" id="EHK18972.1"/>
    </source>
</evidence>
<dbReference type="Pfam" id="PF20150">
    <property type="entry name" value="2EXR"/>
    <property type="match status" value="1"/>
</dbReference>
<dbReference type="OrthoDB" id="3473305at2759"/>
<name>G9N2Q9_HYPVG</name>
<evidence type="ECO:0000313" key="3">
    <source>
        <dbReference type="Proteomes" id="UP000007115"/>
    </source>
</evidence>
<dbReference type="AlphaFoldDB" id="G9N2Q9"/>
<proteinExistence type="predicted"/>
<dbReference type="eggNOG" id="ENOG502SU66">
    <property type="taxonomic scope" value="Eukaryota"/>
</dbReference>
<dbReference type="HOGENOM" id="CLU_071377_3_0_1"/>
<dbReference type="InParanoid" id="G9N2Q9"/>
<dbReference type="VEuPathDB" id="FungiDB:TRIVIDRAFT_66993"/>
<dbReference type="EMBL" id="ABDF02000085">
    <property type="protein sequence ID" value="EHK18972.1"/>
    <property type="molecule type" value="Genomic_DNA"/>
</dbReference>
<reference evidence="2 3" key="1">
    <citation type="journal article" date="2011" name="Genome Biol.">
        <title>Comparative genome sequence analysis underscores mycoparasitism as the ancestral life style of Trichoderma.</title>
        <authorList>
            <person name="Kubicek C.P."/>
            <person name="Herrera-Estrella A."/>
            <person name="Seidl-Seiboth V."/>
            <person name="Martinez D.A."/>
            <person name="Druzhinina I.S."/>
            <person name="Thon M."/>
            <person name="Zeilinger S."/>
            <person name="Casas-Flores S."/>
            <person name="Horwitz B.A."/>
            <person name="Mukherjee P.K."/>
            <person name="Mukherjee M."/>
            <person name="Kredics L."/>
            <person name="Alcaraz L.D."/>
            <person name="Aerts A."/>
            <person name="Antal Z."/>
            <person name="Atanasova L."/>
            <person name="Cervantes-Badillo M.G."/>
            <person name="Challacombe J."/>
            <person name="Chertkov O."/>
            <person name="McCluskey K."/>
            <person name="Coulpier F."/>
            <person name="Deshpande N."/>
            <person name="von Doehren H."/>
            <person name="Ebbole D.J."/>
            <person name="Esquivel-Naranjo E.U."/>
            <person name="Fekete E."/>
            <person name="Flipphi M."/>
            <person name="Glaser F."/>
            <person name="Gomez-Rodriguez E.Y."/>
            <person name="Gruber S."/>
            <person name="Han C."/>
            <person name="Henrissat B."/>
            <person name="Hermosa R."/>
            <person name="Hernandez-Onate M."/>
            <person name="Karaffa L."/>
            <person name="Kosti I."/>
            <person name="Le Crom S."/>
            <person name="Lindquist E."/>
            <person name="Lucas S."/>
            <person name="Luebeck M."/>
            <person name="Luebeck P.S."/>
            <person name="Margeot A."/>
            <person name="Metz B."/>
            <person name="Misra M."/>
            <person name="Nevalainen H."/>
            <person name="Omann M."/>
            <person name="Packer N."/>
            <person name="Perrone G."/>
            <person name="Uresti-Rivera E.E."/>
            <person name="Salamov A."/>
            <person name="Schmoll M."/>
            <person name="Seiboth B."/>
            <person name="Shapiro H."/>
            <person name="Sukno S."/>
            <person name="Tamayo-Ramos J.A."/>
            <person name="Tisch D."/>
            <person name="Wiest A."/>
            <person name="Wilkinson H.H."/>
            <person name="Zhang M."/>
            <person name="Coutinho P.M."/>
            <person name="Kenerley C.M."/>
            <person name="Monte E."/>
            <person name="Baker S.E."/>
            <person name="Grigoriev I.V."/>
        </authorList>
    </citation>
    <scope>NUCLEOTIDE SEQUENCE [LARGE SCALE GENOMIC DNA]</scope>
    <source>
        <strain evidence="3">Gv29-8 / FGSC 10586</strain>
    </source>
</reference>
<protein>
    <recommendedName>
        <fullName evidence="1">2EXR domain-containing protein</fullName>
    </recommendedName>
</protein>
<evidence type="ECO:0000259" key="1">
    <source>
        <dbReference type="Pfam" id="PF20150"/>
    </source>
</evidence>
<dbReference type="PANTHER" id="PTHR35910">
    <property type="entry name" value="2EXR DOMAIN-CONTAINING PROTEIN"/>
    <property type="match status" value="1"/>
</dbReference>
<organism evidence="2 3">
    <name type="scientific">Hypocrea virens (strain Gv29-8 / FGSC 10586)</name>
    <name type="common">Gliocladium virens</name>
    <name type="synonym">Trichoderma virens</name>
    <dbReference type="NCBI Taxonomy" id="413071"/>
    <lineage>
        <taxon>Eukaryota</taxon>
        <taxon>Fungi</taxon>
        <taxon>Dikarya</taxon>
        <taxon>Ascomycota</taxon>
        <taxon>Pezizomycotina</taxon>
        <taxon>Sordariomycetes</taxon>
        <taxon>Hypocreomycetidae</taxon>
        <taxon>Hypocreales</taxon>
        <taxon>Hypocreaceae</taxon>
        <taxon>Trichoderma</taxon>
    </lineage>
</organism>